<dbReference type="Gene3D" id="1.10.1200.10">
    <property type="entry name" value="ACP-like"/>
    <property type="match status" value="1"/>
</dbReference>
<keyword evidence="1" id="KW-0596">Phosphopantetheine</keyword>
<proteinExistence type="predicted"/>
<evidence type="ECO:0000313" key="5">
    <source>
        <dbReference type="Proteomes" id="UP000438448"/>
    </source>
</evidence>
<dbReference type="GO" id="GO:0031177">
    <property type="term" value="F:phosphopantetheine binding"/>
    <property type="evidence" value="ECO:0007669"/>
    <property type="project" value="InterPro"/>
</dbReference>
<organism evidence="4 5">
    <name type="scientific">Nocardia macrotermitis</name>
    <dbReference type="NCBI Taxonomy" id="2585198"/>
    <lineage>
        <taxon>Bacteria</taxon>
        <taxon>Bacillati</taxon>
        <taxon>Actinomycetota</taxon>
        <taxon>Actinomycetes</taxon>
        <taxon>Mycobacteriales</taxon>
        <taxon>Nocardiaceae</taxon>
        <taxon>Nocardia</taxon>
    </lineage>
</organism>
<dbReference type="RefSeq" id="WP_319944276.1">
    <property type="nucleotide sequence ID" value="NZ_WEGK01000001.1"/>
</dbReference>
<dbReference type="InterPro" id="IPR009081">
    <property type="entry name" value="PP-bd_ACP"/>
</dbReference>
<dbReference type="Pfam" id="PF00550">
    <property type="entry name" value="PP-binding"/>
    <property type="match status" value="1"/>
</dbReference>
<dbReference type="InterPro" id="IPR036736">
    <property type="entry name" value="ACP-like_sf"/>
</dbReference>
<protein>
    <recommendedName>
        <fullName evidence="3">Carrier domain-containing protein</fullName>
    </recommendedName>
</protein>
<reference evidence="4 5" key="1">
    <citation type="submission" date="2019-10" db="EMBL/GenBank/DDBJ databases">
        <title>Nocardia macrotermitis sp. nov. and Nocardia aurantia sp. nov., isolated from the gut of fungus growing-termite Macrotermes natalensis.</title>
        <authorList>
            <person name="Benndorf R."/>
            <person name="Schwitalla J."/>
            <person name="Martin K."/>
            <person name="De Beer W."/>
            <person name="Kaster A.-K."/>
            <person name="Vollmers J."/>
            <person name="Poulsen M."/>
            <person name="Beemelmanns C."/>
        </authorList>
    </citation>
    <scope>NUCLEOTIDE SEQUENCE [LARGE SCALE GENOMIC DNA]</scope>
    <source>
        <strain evidence="4 5">RB20</strain>
    </source>
</reference>
<gene>
    <name evidence="4" type="ORF">NRB20_01920</name>
</gene>
<keyword evidence="5" id="KW-1185">Reference proteome</keyword>
<dbReference type="InterPro" id="IPR020806">
    <property type="entry name" value="PKS_PP-bd"/>
</dbReference>
<dbReference type="SMART" id="SM00823">
    <property type="entry name" value="PKS_PP"/>
    <property type="match status" value="1"/>
</dbReference>
<evidence type="ECO:0000256" key="1">
    <source>
        <dbReference type="ARBA" id="ARBA00022450"/>
    </source>
</evidence>
<name>A0A7K0CUH4_9NOCA</name>
<evidence type="ECO:0000313" key="4">
    <source>
        <dbReference type="EMBL" id="MQY17129.1"/>
    </source>
</evidence>
<evidence type="ECO:0000259" key="3">
    <source>
        <dbReference type="PROSITE" id="PS50075"/>
    </source>
</evidence>
<sequence length="85" mass="9398">MDTSKDAIIAWCQDYLADLLEVPARSLDPTADFDRLGVDSALAVALLMEVEDRYGIDISPEDLYEHPNLDAVATYLHEQSTRSAA</sequence>
<accession>A0A7K0CUH4</accession>
<dbReference type="Proteomes" id="UP000438448">
    <property type="component" value="Unassembled WGS sequence"/>
</dbReference>
<dbReference type="SUPFAM" id="SSF47336">
    <property type="entry name" value="ACP-like"/>
    <property type="match status" value="1"/>
</dbReference>
<dbReference type="EMBL" id="WEGK01000001">
    <property type="protein sequence ID" value="MQY17129.1"/>
    <property type="molecule type" value="Genomic_DNA"/>
</dbReference>
<dbReference type="PROSITE" id="PS50075">
    <property type="entry name" value="CARRIER"/>
    <property type="match status" value="1"/>
</dbReference>
<comment type="caution">
    <text evidence="4">The sequence shown here is derived from an EMBL/GenBank/DDBJ whole genome shotgun (WGS) entry which is preliminary data.</text>
</comment>
<dbReference type="SMART" id="SM01294">
    <property type="entry name" value="PKS_PP_betabranch"/>
    <property type="match status" value="1"/>
</dbReference>
<dbReference type="AlphaFoldDB" id="A0A7K0CUH4"/>
<feature type="domain" description="Carrier" evidence="3">
    <location>
        <begin position="3"/>
        <end position="80"/>
    </location>
</feature>
<keyword evidence="2" id="KW-0597">Phosphoprotein</keyword>
<evidence type="ECO:0000256" key="2">
    <source>
        <dbReference type="ARBA" id="ARBA00022553"/>
    </source>
</evidence>